<name>A0A1H5SYD7_9BACT</name>
<dbReference type="InterPro" id="IPR029058">
    <property type="entry name" value="AB_hydrolase_fold"/>
</dbReference>
<evidence type="ECO:0000313" key="3">
    <source>
        <dbReference type="Proteomes" id="UP000236736"/>
    </source>
</evidence>
<dbReference type="OrthoDB" id="816071at2"/>
<sequence>MIAAINLIFGLFFNPIAETIIVPLDHGDPQSRKITVTYHFENEFDPRRETVFTVDDPIDYAFQGFDLSESIKAEFNWVRISGRHFSKELEKFIHENANQDWEKIYRWLNQNQVSQDIELIRKKILCERKVMLIGYSSSTGILLHYLSTYSQSVDKLICINPFLMDIQTNLSFWNFSNYFQNQPTVLTDAEFFGFAYRSSVDYFNSDPSLRDSLIDSSMKDFKENHSNSMEIKFPTSFAVRAFEHTIELMADGNSDFPVANFLKEKSEPFWTTYLEKRFSLIGTNYDVGLSFGGQVIILGSAYDLLINPKVVDVLAEFFPRSTLVLFRDGHSLEKTKKAEEFSDLLLAFLENDFESKVKAYQSLTELNLLFLGKDYNNIRVD</sequence>
<keyword evidence="2" id="KW-0378">Hydrolase</keyword>
<dbReference type="SUPFAM" id="SSF53474">
    <property type="entry name" value="alpha/beta-Hydrolases"/>
    <property type="match status" value="1"/>
</dbReference>
<accession>A0A1H5SYD7</accession>
<dbReference type="Gene3D" id="3.40.50.1820">
    <property type="entry name" value="alpha/beta hydrolase"/>
    <property type="match status" value="1"/>
</dbReference>
<reference evidence="3" key="1">
    <citation type="submission" date="2016-10" db="EMBL/GenBank/DDBJ databases">
        <authorList>
            <person name="Varghese N."/>
            <person name="Submissions S."/>
        </authorList>
    </citation>
    <scope>NUCLEOTIDE SEQUENCE [LARGE SCALE GENOMIC DNA]</scope>
    <source>
        <strain evidence="3">DSM 17298</strain>
    </source>
</reference>
<feature type="domain" description="AB hydrolase-1" evidence="1">
    <location>
        <begin position="114"/>
        <end position="329"/>
    </location>
</feature>
<proteinExistence type="predicted"/>
<gene>
    <name evidence="2" type="ORF">SAMN03080598_00553</name>
</gene>
<dbReference type="Pfam" id="PF00561">
    <property type="entry name" value="Abhydrolase_1"/>
    <property type="match status" value="1"/>
</dbReference>
<organism evidence="2 3">
    <name type="scientific">Algoriphagus boritolerans DSM 17298 = JCM 18970</name>
    <dbReference type="NCBI Taxonomy" id="1120964"/>
    <lineage>
        <taxon>Bacteria</taxon>
        <taxon>Pseudomonadati</taxon>
        <taxon>Bacteroidota</taxon>
        <taxon>Cytophagia</taxon>
        <taxon>Cytophagales</taxon>
        <taxon>Cyclobacteriaceae</taxon>
        <taxon>Algoriphagus</taxon>
    </lineage>
</organism>
<evidence type="ECO:0000313" key="2">
    <source>
        <dbReference type="EMBL" id="SEF54807.1"/>
    </source>
</evidence>
<protein>
    <submittedName>
        <fullName evidence="2">Alpha/beta hydrolase fold</fullName>
    </submittedName>
</protein>
<dbReference type="Proteomes" id="UP000236736">
    <property type="component" value="Unassembled WGS sequence"/>
</dbReference>
<dbReference type="GO" id="GO:0016787">
    <property type="term" value="F:hydrolase activity"/>
    <property type="evidence" value="ECO:0007669"/>
    <property type="project" value="UniProtKB-KW"/>
</dbReference>
<keyword evidence="3" id="KW-1185">Reference proteome</keyword>
<dbReference type="RefSeq" id="WP_103923274.1">
    <property type="nucleotide sequence ID" value="NZ_FNVR01000002.1"/>
</dbReference>
<evidence type="ECO:0000259" key="1">
    <source>
        <dbReference type="Pfam" id="PF00561"/>
    </source>
</evidence>
<dbReference type="STRING" id="1120964.GCA_001313265_01070"/>
<dbReference type="InterPro" id="IPR000073">
    <property type="entry name" value="AB_hydrolase_1"/>
</dbReference>
<dbReference type="EMBL" id="FNVR01000002">
    <property type="protein sequence ID" value="SEF54807.1"/>
    <property type="molecule type" value="Genomic_DNA"/>
</dbReference>
<dbReference type="AlphaFoldDB" id="A0A1H5SYD7"/>